<dbReference type="GO" id="GO:0005524">
    <property type="term" value="F:ATP binding"/>
    <property type="evidence" value="ECO:0007669"/>
    <property type="project" value="UniProtKB-KW"/>
</dbReference>
<evidence type="ECO:0000256" key="3">
    <source>
        <dbReference type="ARBA" id="ARBA00022741"/>
    </source>
</evidence>
<sequence length="216" mass="24089">MIELFNVSKTYKLKSGRKTILNGVTASIPWKNIGVLGRNGAGKSTFLRLISGIEEPDSGIVKRSKSFSWPIGFRGSFHPMLSGIENVRFVARLYGQNTEEMIDKVEDFAELGQFFYEPVKTYSSGMGARLAFGLSMAIKFEVFLVDEVMAVGDAKFQAKSKAAFKAMLPTSRIIMVSHSMSSIREYCDSGLVIDNGRMTYFEDLEEAIARYAELNK</sequence>
<dbReference type="OrthoDB" id="9778870at2"/>
<dbReference type="InterPro" id="IPR003439">
    <property type="entry name" value="ABC_transporter-like_ATP-bd"/>
</dbReference>
<dbReference type="PANTHER" id="PTHR46743:SF2">
    <property type="entry name" value="TEICHOIC ACIDS EXPORT ATP-BINDING PROTEIN TAGH"/>
    <property type="match status" value="1"/>
</dbReference>
<dbReference type="Pfam" id="PF00005">
    <property type="entry name" value="ABC_tran"/>
    <property type="match status" value="1"/>
</dbReference>
<dbReference type="Proteomes" id="UP000051184">
    <property type="component" value="Unassembled WGS sequence"/>
</dbReference>
<dbReference type="EMBL" id="CYUE01000025">
    <property type="protein sequence ID" value="CUK27559.1"/>
    <property type="molecule type" value="Genomic_DNA"/>
</dbReference>
<dbReference type="CDD" id="cd03220">
    <property type="entry name" value="ABC_KpsT_Wzt"/>
    <property type="match status" value="1"/>
</dbReference>
<name>A0A0P1IV85_9RHOB</name>
<dbReference type="PROSITE" id="PS50893">
    <property type="entry name" value="ABC_TRANSPORTER_2"/>
    <property type="match status" value="1"/>
</dbReference>
<organism evidence="6 7">
    <name type="scientific">Cognatishimia activa</name>
    <dbReference type="NCBI Taxonomy" id="1715691"/>
    <lineage>
        <taxon>Bacteria</taxon>
        <taxon>Pseudomonadati</taxon>
        <taxon>Pseudomonadota</taxon>
        <taxon>Alphaproteobacteria</taxon>
        <taxon>Rhodobacterales</taxon>
        <taxon>Paracoccaceae</taxon>
        <taxon>Cognatishimia</taxon>
    </lineage>
</organism>
<evidence type="ECO:0000256" key="1">
    <source>
        <dbReference type="ARBA" id="ARBA00005417"/>
    </source>
</evidence>
<keyword evidence="7" id="KW-1185">Reference proteome</keyword>
<dbReference type="Gene3D" id="3.40.50.300">
    <property type="entry name" value="P-loop containing nucleotide triphosphate hydrolases"/>
    <property type="match status" value="1"/>
</dbReference>
<feature type="domain" description="ABC transporter" evidence="5">
    <location>
        <begin position="2"/>
        <end position="214"/>
    </location>
</feature>
<accession>A0A0P1IV85</accession>
<comment type="similarity">
    <text evidence="1">Belongs to the ABC transporter superfamily.</text>
</comment>
<dbReference type="STRING" id="1715691.TA5113_02528"/>
<dbReference type="AlphaFoldDB" id="A0A0P1IV85"/>
<dbReference type="InterPro" id="IPR027417">
    <property type="entry name" value="P-loop_NTPase"/>
</dbReference>
<dbReference type="GO" id="GO:0140359">
    <property type="term" value="F:ABC-type transporter activity"/>
    <property type="evidence" value="ECO:0007669"/>
    <property type="project" value="InterPro"/>
</dbReference>
<reference evidence="7" key="1">
    <citation type="submission" date="2015-09" db="EMBL/GenBank/DDBJ databases">
        <authorList>
            <person name="Rodrigo-Torres Lidia"/>
            <person name="Arahal R.David."/>
        </authorList>
    </citation>
    <scope>NUCLEOTIDE SEQUENCE [LARGE SCALE GENOMIC DNA]</scope>
    <source>
        <strain evidence="7">CECT 5114</strain>
    </source>
</reference>
<proteinExistence type="inferred from homology"/>
<evidence type="ECO:0000256" key="2">
    <source>
        <dbReference type="ARBA" id="ARBA00022448"/>
    </source>
</evidence>
<keyword evidence="3" id="KW-0547">Nucleotide-binding</keyword>
<evidence type="ECO:0000313" key="7">
    <source>
        <dbReference type="Proteomes" id="UP000051184"/>
    </source>
</evidence>
<keyword evidence="2" id="KW-0813">Transport</keyword>
<dbReference type="RefSeq" id="WP_058316478.1">
    <property type="nucleotide sequence ID" value="NZ_CYTO01000024.1"/>
</dbReference>
<evidence type="ECO:0000256" key="4">
    <source>
        <dbReference type="ARBA" id="ARBA00022840"/>
    </source>
</evidence>
<dbReference type="InterPro" id="IPR050683">
    <property type="entry name" value="Bact_Polysacc_Export_ATP-bd"/>
</dbReference>
<evidence type="ECO:0000259" key="5">
    <source>
        <dbReference type="PROSITE" id="PS50893"/>
    </source>
</evidence>
<protein>
    <submittedName>
        <fullName evidence="6">Polysialic acid transport ATP-binding protein KpsT</fullName>
    </submittedName>
</protein>
<evidence type="ECO:0000313" key="6">
    <source>
        <dbReference type="EMBL" id="CUK27559.1"/>
    </source>
</evidence>
<dbReference type="InterPro" id="IPR015860">
    <property type="entry name" value="ABC_transpr_TagH-like"/>
</dbReference>
<dbReference type="PANTHER" id="PTHR46743">
    <property type="entry name" value="TEICHOIC ACIDS EXPORT ATP-BINDING PROTEIN TAGH"/>
    <property type="match status" value="1"/>
</dbReference>
<dbReference type="GO" id="GO:0016020">
    <property type="term" value="C:membrane"/>
    <property type="evidence" value="ECO:0007669"/>
    <property type="project" value="InterPro"/>
</dbReference>
<dbReference type="GO" id="GO:0016887">
    <property type="term" value="F:ATP hydrolysis activity"/>
    <property type="evidence" value="ECO:0007669"/>
    <property type="project" value="InterPro"/>
</dbReference>
<dbReference type="SUPFAM" id="SSF52540">
    <property type="entry name" value="P-loop containing nucleoside triphosphate hydrolases"/>
    <property type="match status" value="1"/>
</dbReference>
<keyword evidence="4 6" id="KW-0067">ATP-binding</keyword>
<dbReference type="SMART" id="SM00382">
    <property type="entry name" value="AAA"/>
    <property type="match status" value="1"/>
</dbReference>
<dbReference type="InterPro" id="IPR003593">
    <property type="entry name" value="AAA+_ATPase"/>
</dbReference>
<gene>
    <name evidence="6" type="primary">kpsT_2</name>
    <name evidence="6" type="ORF">TA5114_03387</name>
</gene>